<gene>
    <name evidence="1" type="ORF">BAU17_02815</name>
</gene>
<name>A0ABQ6YVU8_9ENTE</name>
<dbReference type="InterPro" id="IPR053140">
    <property type="entry name" value="GDSL_Rv0518-like"/>
</dbReference>
<dbReference type="RefSeq" id="WP_161903348.1">
    <property type="nucleotide sequence ID" value="NZ_MAEL01000059.1"/>
</dbReference>
<comment type="caution">
    <text evidence="1">The sequence shown here is derived from an EMBL/GenBank/DDBJ whole genome shotgun (WGS) entry which is preliminary data.</text>
</comment>
<protein>
    <recommendedName>
        <fullName evidence="3">Lipoprotein</fullName>
    </recommendedName>
</protein>
<sequence>MFFSACGNNQIKKNSEKQTEKSQYWLTTWSQAQKGIGLFPVNDNGRTVEYQIPIQNSGDKIKLTLGNYYSEESLKIDNVSISTKKNEEFKKVTVEEKQEFTIKAKELVKTDPIDLAINSGESVYVRI</sequence>
<evidence type="ECO:0000313" key="1">
    <source>
        <dbReference type="EMBL" id="KAF1301220.1"/>
    </source>
</evidence>
<accession>A0ABQ6YVU8</accession>
<reference evidence="1 2" key="1">
    <citation type="submission" date="2016-06" db="EMBL/GenBank/DDBJ databases">
        <title>Four novel species of enterococci isolated from chicken manure.</title>
        <authorList>
            <person name="Van Tyne D."/>
        </authorList>
    </citation>
    <scope>NUCLEOTIDE SEQUENCE [LARGE SCALE GENOMIC DNA]</scope>
    <source>
        <strain evidence="1 2">CU12B</strain>
    </source>
</reference>
<dbReference type="EMBL" id="MAEL01000059">
    <property type="protein sequence ID" value="KAF1301220.1"/>
    <property type="molecule type" value="Genomic_DNA"/>
</dbReference>
<keyword evidence="2" id="KW-1185">Reference proteome</keyword>
<dbReference type="Proteomes" id="UP000782705">
    <property type="component" value="Unassembled WGS sequence"/>
</dbReference>
<evidence type="ECO:0008006" key="3">
    <source>
        <dbReference type="Google" id="ProtNLM"/>
    </source>
</evidence>
<dbReference type="PANTHER" id="PTHR43784">
    <property type="entry name" value="GDSL-LIKE LIPASE/ACYLHYDROLASE, PUTATIVE (AFU_ORTHOLOGUE AFUA_2G00820)-RELATED"/>
    <property type="match status" value="1"/>
</dbReference>
<dbReference type="PANTHER" id="PTHR43784:SF2">
    <property type="entry name" value="GDSL-LIKE LIPASE_ACYLHYDROLASE, PUTATIVE (AFU_ORTHOLOGUE AFUA_2G00820)-RELATED"/>
    <property type="match status" value="1"/>
</dbReference>
<evidence type="ECO:0000313" key="2">
    <source>
        <dbReference type="Proteomes" id="UP000782705"/>
    </source>
</evidence>
<proteinExistence type="predicted"/>
<organism evidence="1 2">
    <name type="scientific">Candidatus Enterococcus willemsii</name>
    <dbReference type="NCBI Taxonomy" id="1857215"/>
    <lineage>
        <taxon>Bacteria</taxon>
        <taxon>Bacillati</taxon>
        <taxon>Bacillota</taxon>
        <taxon>Bacilli</taxon>
        <taxon>Lactobacillales</taxon>
        <taxon>Enterococcaceae</taxon>
        <taxon>Enterococcus</taxon>
    </lineage>
</organism>